<dbReference type="AlphaFoldDB" id="A0A7W7CAL0"/>
<keyword evidence="3" id="KW-1185">Reference proteome</keyword>
<reference evidence="2 3" key="1">
    <citation type="submission" date="2020-08" db="EMBL/GenBank/DDBJ databases">
        <title>Sequencing the genomes of 1000 actinobacteria strains.</title>
        <authorList>
            <person name="Klenk H.-P."/>
        </authorList>
    </citation>
    <scope>NUCLEOTIDE SEQUENCE [LARGE SCALE GENOMIC DNA]</scope>
    <source>
        <strain evidence="2 3">DSM 44230</strain>
    </source>
</reference>
<feature type="region of interest" description="Disordered" evidence="1">
    <location>
        <begin position="187"/>
        <end position="243"/>
    </location>
</feature>
<comment type="caution">
    <text evidence="2">The sequence shown here is derived from an EMBL/GenBank/DDBJ whole genome shotgun (WGS) entry which is preliminary data.</text>
</comment>
<name>A0A7W7CAL0_9PSEU</name>
<proteinExistence type="predicted"/>
<gene>
    <name evidence="2" type="ORF">HNR67_003580</name>
</gene>
<dbReference type="Proteomes" id="UP000533598">
    <property type="component" value="Unassembled WGS sequence"/>
</dbReference>
<accession>A0A7W7CAL0</accession>
<sequence length="243" mass="25614">MTVGAVAVEWGASGDRRPAGAGLDGRGPEGSIHPVERKIQTAKQPFCLEKRSAEEAVAGAGRTRLTRPHPTRPPARQPRPAPATPAAPSDPGQPRRPSLPGTGDRRPATGPASRVGLRCPGPRVAPDPEPCATGERVGAGAVRSWRARRERAVRAPVARRTGRARRGACGQRVGRVGSACVLTCEETQPGGATRQPVAAGGGRVPGRGRESWPGSAGDDKHAPHASRQPRPTRGLARWPRWRR</sequence>
<feature type="region of interest" description="Disordered" evidence="1">
    <location>
        <begin position="1"/>
        <end position="172"/>
    </location>
</feature>
<evidence type="ECO:0000313" key="2">
    <source>
        <dbReference type="EMBL" id="MBB4677462.1"/>
    </source>
</evidence>
<dbReference type="EMBL" id="JACHMH010000001">
    <property type="protein sequence ID" value="MBB4677462.1"/>
    <property type="molecule type" value="Genomic_DNA"/>
</dbReference>
<protein>
    <submittedName>
        <fullName evidence="2">Uncharacterized protein</fullName>
    </submittedName>
</protein>
<organism evidence="2 3">
    <name type="scientific">Crossiella cryophila</name>
    <dbReference type="NCBI Taxonomy" id="43355"/>
    <lineage>
        <taxon>Bacteria</taxon>
        <taxon>Bacillati</taxon>
        <taxon>Actinomycetota</taxon>
        <taxon>Actinomycetes</taxon>
        <taxon>Pseudonocardiales</taxon>
        <taxon>Pseudonocardiaceae</taxon>
        <taxon>Crossiella</taxon>
    </lineage>
</organism>
<evidence type="ECO:0000313" key="3">
    <source>
        <dbReference type="Proteomes" id="UP000533598"/>
    </source>
</evidence>
<feature type="compositionally biased region" description="Pro residues" evidence="1">
    <location>
        <begin position="71"/>
        <end position="85"/>
    </location>
</feature>
<evidence type="ECO:0000256" key="1">
    <source>
        <dbReference type="SAM" id="MobiDB-lite"/>
    </source>
</evidence>